<name>A0A1H3YH19_ALKAM</name>
<dbReference type="RefSeq" id="WP_091339350.1">
    <property type="nucleotide sequence ID" value="NZ_FNRM01000001.1"/>
</dbReference>
<dbReference type="EMBL" id="FNRM01000001">
    <property type="protein sequence ID" value="SEA10152.1"/>
    <property type="molecule type" value="Genomic_DNA"/>
</dbReference>
<organism evidence="1 2">
    <name type="scientific">Alkalimonas amylolytica</name>
    <dbReference type="NCBI Taxonomy" id="152573"/>
    <lineage>
        <taxon>Bacteria</taxon>
        <taxon>Pseudomonadati</taxon>
        <taxon>Pseudomonadota</taxon>
        <taxon>Gammaproteobacteria</taxon>
        <taxon>Alkalimonas</taxon>
    </lineage>
</organism>
<accession>A0A1H3YH19</accession>
<dbReference type="CDD" id="cd11545">
    <property type="entry name" value="NTP-PPase_YP_001813558"/>
    <property type="match status" value="1"/>
</dbReference>
<dbReference type="Proteomes" id="UP000198773">
    <property type="component" value="Unassembled WGS sequence"/>
</dbReference>
<dbReference type="Gene3D" id="1.10.3420.10">
    <property type="entry name" value="putative ntp pyrophosphohydrolase like domain"/>
    <property type="match status" value="2"/>
</dbReference>
<dbReference type="InterPro" id="IPR021130">
    <property type="entry name" value="PRib-ATP_PPHydrolase-like"/>
</dbReference>
<keyword evidence="1" id="KW-0378">Hydrolase</keyword>
<evidence type="ECO:0000313" key="2">
    <source>
        <dbReference type="Proteomes" id="UP000198773"/>
    </source>
</evidence>
<protein>
    <submittedName>
        <fullName evidence="1">Predicted phosphohydrolase, Cof family, HAD superfamily</fullName>
    </submittedName>
</protein>
<dbReference type="AlphaFoldDB" id="A0A1H3YH19"/>
<reference evidence="1 2" key="1">
    <citation type="submission" date="2016-10" db="EMBL/GenBank/DDBJ databases">
        <authorList>
            <person name="de Groot N.N."/>
        </authorList>
    </citation>
    <scope>NUCLEOTIDE SEQUENCE [LARGE SCALE GENOMIC DNA]</scope>
    <source>
        <strain evidence="1 2">CGMCC 1.3430</strain>
    </source>
</reference>
<keyword evidence="2" id="KW-1185">Reference proteome</keyword>
<dbReference type="OrthoDB" id="9795188at2"/>
<evidence type="ECO:0000313" key="1">
    <source>
        <dbReference type="EMBL" id="SEA10152.1"/>
    </source>
</evidence>
<dbReference type="Pfam" id="PF01503">
    <property type="entry name" value="PRA-PH"/>
    <property type="match status" value="1"/>
</dbReference>
<sequence>MILDDSWLKVHEFHQAFSHPISDSPTLMPAERKHKRYKWMLEEINEFLEAESIESQSDAMIDLIYFALGTLVETGVRPGKLFDIVHNANMTKLWPDGKPRMNGDGKIIKPSGWLDPEPLISEEIRKQINQNLG</sequence>
<dbReference type="InterPro" id="IPR023292">
    <property type="entry name" value="NTP_PyroPHydrolase-like_dom_sf"/>
</dbReference>
<dbReference type="STRING" id="152573.SAMN04488051_101661"/>
<dbReference type="GO" id="GO:0016787">
    <property type="term" value="F:hydrolase activity"/>
    <property type="evidence" value="ECO:0007669"/>
    <property type="project" value="UniProtKB-KW"/>
</dbReference>
<proteinExistence type="predicted"/>
<gene>
    <name evidence="1" type="ORF">SAMN04488051_101661</name>
</gene>